<name>A0A8E0VMY9_9TREM</name>
<dbReference type="SUPFAM" id="SSF82754">
    <property type="entry name" value="C-terminal, gelsolin-like domain of Sec23/24"/>
    <property type="match status" value="1"/>
</dbReference>
<keyword evidence="8 14" id="KW-0931">ER-Golgi transport</keyword>
<gene>
    <name evidence="20" type="ORF">FBUS_08926</name>
</gene>
<dbReference type="InterPro" id="IPR012990">
    <property type="entry name" value="Beta-sandwich_Sec23_24"/>
</dbReference>
<keyword evidence="6 14" id="KW-0256">Endoplasmic reticulum</keyword>
<evidence type="ECO:0000313" key="20">
    <source>
        <dbReference type="EMBL" id="KAA0197754.1"/>
    </source>
</evidence>
<dbReference type="Proteomes" id="UP000728185">
    <property type="component" value="Unassembled WGS sequence"/>
</dbReference>
<evidence type="ECO:0000259" key="15">
    <source>
        <dbReference type="Pfam" id="PF00626"/>
    </source>
</evidence>
<evidence type="ECO:0000256" key="14">
    <source>
        <dbReference type="RuleBase" id="RU365030"/>
    </source>
</evidence>
<comment type="similarity">
    <text evidence="2 14">Belongs to the SEC23/SEC24 family. SEC23 subfamily.</text>
</comment>
<evidence type="ECO:0000259" key="17">
    <source>
        <dbReference type="Pfam" id="PF04811"/>
    </source>
</evidence>
<evidence type="ECO:0000313" key="21">
    <source>
        <dbReference type="Proteomes" id="UP000728185"/>
    </source>
</evidence>
<evidence type="ECO:0000256" key="1">
    <source>
        <dbReference type="ARBA" id="ARBA00004255"/>
    </source>
</evidence>
<dbReference type="InterPro" id="IPR037364">
    <property type="entry name" value="Sec23"/>
</dbReference>
<keyword evidence="4 14" id="KW-0813">Transport</keyword>
<dbReference type="GO" id="GO:0030127">
    <property type="term" value="C:COPII vesicle coat"/>
    <property type="evidence" value="ECO:0007669"/>
    <property type="project" value="InterPro"/>
</dbReference>
<dbReference type="FunFam" id="1.20.120.730:FF:000005">
    <property type="entry name" value="Protein transport protein SEC23"/>
    <property type="match status" value="1"/>
</dbReference>
<evidence type="ECO:0000256" key="12">
    <source>
        <dbReference type="ARBA" id="ARBA00023329"/>
    </source>
</evidence>
<evidence type="ECO:0000256" key="3">
    <source>
        <dbReference type="ARBA" id="ARBA00021212"/>
    </source>
</evidence>
<dbReference type="InterPro" id="IPR029006">
    <property type="entry name" value="ADF-H/Gelsolin-like_dom_sf"/>
</dbReference>
<dbReference type="Pfam" id="PF00626">
    <property type="entry name" value="Gelsolin"/>
    <property type="match status" value="1"/>
</dbReference>
<evidence type="ECO:0000259" key="19">
    <source>
        <dbReference type="Pfam" id="PF08033"/>
    </source>
</evidence>
<evidence type="ECO:0000256" key="11">
    <source>
        <dbReference type="ARBA" id="ARBA00023136"/>
    </source>
</evidence>
<evidence type="ECO:0000256" key="13">
    <source>
        <dbReference type="ARBA" id="ARBA00025471"/>
    </source>
</evidence>
<dbReference type="SUPFAM" id="SSF81995">
    <property type="entry name" value="beta-sandwich domain of Sec23/24"/>
    <property type="match status" value="1"/>
</dbReference>
<dbReference type="GO" id="GO:0008270">
    <property type="term" value="F:zinc ion binding"/>
    <property type="evidence" value="ECO:0007669"/>
    <property type="project" value="InterPro"/>
</dbReference>
<dbReference type="Pfam" id="PF04810">
    <property type="entry name" value="zf-Sec23_Sec24"/>
    <property type="match status" value="1"/>
</dbReference>
<dbReference type="InterPro" id="IPR037550">
    <property type="entry name" value="Sec23_C"/>
</dbReference>
<feature type="domain" description="Zinc finger Sec23/Sec24-type" evidence="16">
    <location>
        <begin position="58"/>
        <end position="96"/>
    </location>
</feature>
<reference evidence="20" key="1">
    <citation type="submission" date="2019-05" db="EMBL/GenBank/DDBJ databases">
        <title>Annotation for the trematode Fasciolopsis buski.</title>
        <authorList>
            <person name="Choi Y.-J."/>
        </authorList>
    </citation>
    <scope>NUCLEOTIDE SEQUENCE</scope>
    <source>
        <strain evidence="20">HT</strain>
        <tissue evidence="20">Whole worm</tissue>
    </source>
</reference>
<dbReference type="GO" id="GO:0090110">
    <property type="term" value="P:COPII-coated vesicle cargo loading"/>
    <property type="evidence" value="ECO:0007669"/>
    <property type="project" value="TreeGrafter"/>
</dbReference>
<comment type="subcellular location">
    <subcellularLocation>
        <location evidence="14">Cytoplasmic vesicle</location>
        <location evidence="14">COPII-coated vesicle membrane</location>
        <topology evidence="14">Peripheral membrane protein</topology>
        <orientation evidence="14">Cytoplasmic side</orientation>
    </subcellularLocation>
    <subcellularLocation>
        <location evidence="14">Endoplasmic reticulum membrane</location>
        <topology evidence="14">Peripheral membrane protein</topology>
        <orientation evidence="14">Cytoplasmic side</orientation>
    </subcellularLocation>
    <subcellularLocation>
        <location evidence="1">Golgi apparatus membrane</location>
        <topology evidence="1">Peripheral membrane protein</topology>
        <orientation evidence="1">Cytoplasmic side</orientation>
    </subcellularLocation>
</comment>
<keyword evidence="11 14" id="KW-0472">Membrane</keyword>
<feature type="domain" description="Gelsolin-like" evidence="15">
    <location>
        <begin position="709"/>
        <end position="794"/>
    </location>
</feature>
<feature type="domain" description="Sec23/Sec24 helical" evidence="18">
    <location>
        <begin position="594"/>
        <end position="692"/>
    </location>
</feature>
<evidence type="ECO:0000256" key="9">
    <source>
        <dbReference type="ARBA" id="ARBA00022927"/>
    </source>
</evidence>
<dbReference type="GO" id="GO:0000139">
    <property type="term" value="C:Golgi membrane"/>
    <property type="evidence" value="ECO:0007669"/>
    <property type="project" value="UniProtKB-SubCell"/>
</dbReference>
<dbReference type="Gene3D" id="1.20.120.730">
    <property type="entry name" value="Sec23/Sec24 helical domain"/>
    <property type="match status" value="1"/>
</dbReference>
<dbReference type="GO" id="GO:0005096">
    <property type="term" value="F:GTPase activator activity"/>
    <property type="evidence" value="ECO:0007669"/>
    <property type="project" value="TreeGrafter"/>
</dbReference>
<dbReference type="Gene3D" id="2.60.40.1670">
    <property type="entry name" value="beta-sandwich domain of Sec23/24"/>
    <property type="match status" value="1"/>
</dbReference>
<protein>
    <recommendedName>
        <fullName evidence="3 14">Protein transport protein SEC23</fullName>
    </recommendedName>
</protein>
<evidence type="ECO:0000256" key="7">
    <source>
        <dbReference type="ARBA" id="ARBA00022833"/>
    </source>
</evidence>
<keyword evidence="12 14" id="KW-0968">Cytoplasmic vesicle</keyword>
<dbReference type="Gene3D" id="2.30.30.380">
    <property type="entry name" value="Zn-finger domain of Sec23/24"/>
    <property type="match status" value="1"/>
</dbReference>
<comment type="function">
    <text evidence="13 14">Component of the coat protein complex II (COPII) which promotes the formation of transport vesicles from the endoplasmic reticulum (ER). The coat has two main functions, the physical deformation of the endoplasmic reticulum membrane into vesicles and the selection of cargo molecules.</text>
</comment>
<feature type="domain" description="Sec23/Sec24 trunk" evidence="17">
    <location>
        <begin position="157"/>
        <end position="464"/>
    </location>
</feature>
<dbReference type="FunFam" id="3.40.20.10:FF:000041">
    <property type="entry name" value="Protein transport protein SEC23"/>
    <property type="match status" value="1"/>
</dbReference>
<dbReference type="Gene3D" id="3.40.20.10">
    <property type="entry name" value="Severin"/>
    <property type="match status" value="1"/>
</dbReference>
<dbReference type="InterPro" id="IPR007123">
    <property type="entry name" value="Gelsolin-like_dom"/>
</dbReference>
<dbReference type="Pfam" id="PF04815">
    <property type="entry name" value="Sec23_helical"/>
    <property type="match status" value="1"/>
</dbReference>
<dbReference type="InterPro" id="IPR036175">
    <property type="entry name" value="Sec23/24_helical_dom_sf"/>
</dbReference>
<dbReference type="OrthoDB" id="10256289at2759"/>
<keyword evidence="10" id="KW-0333">Golgi apparatus</keyword>
<evidence type="ECO:0000256" key="2">
    <source>
        <dbReference type="ARBA" id="ARBA00009210"/>
    </source>
</evidence>
<evidence type="ECO:0000259" key="18">
    <source>
        <dbReference type="Pfam" id="PF04815"/>
    </source>
</evidence>
<dbReference type="PANTHER" id="PTHR11141:SF0">
    <property type="entry name" value="PROTEIN TRANSPORT PROTEIN SEC23"/>
    <property type="match status" value="1"/>
</dbReference>
<evidence type="ECO:0000256" key="6">
    <source>
        <dbReference type="ARBA" id="ARBA00022824"/>
    </source>
</evidence>
<dbReference type="AlphaFoldDB" id="A0A8E0VMY9"/>
<organism evidence="20 21">
    <name type="scientific">Fasciolopsis buskii</name>
    <dbReference type="NCBI Taxonomy" id="27845"/>
    <lineage>
        <taxon>Eukaryota</taxon>
        <taxon>Metazoa</taxon>
        <taxon>Spiralia</taxon>
        <taxon>Lophotrochozoa</taxon>
        <taxon>Platyhelminthes</taxon>
        <taxon>Trematoda</taxon>
        <taxon>Digenea</taxon>
        <taxon>Plagiorchiida</taxon>
        <taxon>Echinostomata</taxon>
        <taxon>Echinostomatoidea</taxon>
        <taxon>Fasciolidae</taxon>
        <taxon>Fasciolopsis</taxon>
    </lineage>
</organism>
<keyword evidence="14" id="KW-0963">Cytoplasm</keyword>
<dbReference type="EMBL" id="LUCM01002157">
    <property type="protein sequence ID" value="KAA0197754.1"/>
    <property type="molecule type" value="Genomic_DNA"/>
</dbReference>
<proteinExistence type="inferred from homology"/>
<dbReference type="Pfam" id="PF08033">
    <property type="entry name" value="Sec23_BS"/>
    <property type="match status" value="1"/>
</dbReference>
<dbReference type="GO" id="GO:0005789">
    <property type="term" value="C:endoplasmic reticulum membrane"/>
    <property type="evidence" value="ECO:0007669"/>
    <property type="project" value="UniProtKB-SubCell"/>
</dbReference>
<evidence type="ECO:0000256" key="5">
    <source>
        <dbReference type="ARBA" id="ARBA00022723"/>
    </source>
</evidence>
<dbReference type="SUPFAM" id="SSF53300">
    <property type="entry name" value="vWA-like"/>
    <property type="match status" value="2"/>
</dbReference>
<dbReference type="SUPFAM" id="SSF82919">
    <property type="entry name" value="Zn-finger domain of Sec23/24"/>
    <property type="match status" value="1"/>
</dbReference>
<keyword evidence="21" id="KW-1185">Reference proteome</keyword>
<feature type="domain" description="Sec23/Sec24 beta-sandwich" evidence="19">
    <location>
        <begin position="475"/>
        <end position="580"/>
    </location>
</feature>
<dbReference type="Pfam" id="PF04811">
    <property type="entry name" value="Sec23_trunk"/>
    <property type="match status" value="1"/>
</dbReference>
<keyword evidence="7 14" id="KW-0862">Zinc</keyword>
<dbReference type="FunFam" id="2.30.30.380:FF:000001">
    <property type="entry name" value="Protein transport protein SEC23"/>
    <property type="match status" value="1"/>
</dbReference>
<dbReference type="InterPro" id="IPR006896">
    <property type="entry name" value="Sec23/24_trunk_dom"/>
</dbReference>
<keyword evidence="5 14" id="KW-0479">Metal-binding</keyword>
<dbReference type="GO" id="GO:0070971">
    <property type="term" value="C:endoplasmic reticulum exit site"/>
    <property type="evidence" value="ECO:0007669"/>
    <property type="project" value="TreeGrafter"/>
</dbReference>
<accession>A0A8E0VMY9</accession>
<keyword evidence="9 14" id="KW-0653">Protein transport</keyword>
<dbReference type="InterPro" id="IPR036180">
    <property type="entry name" value="Gelsolin-like_dom_sf"/>
</dbReference>
<evidence type="ECO:0000256" key="10">
    <source>
        <dbReference type="ARBA" id="ARBA00023034"/>
    </source>
</evidence>
<dbReference type="InterPro" id="IPR036174">
    <property type="entry name" value="Znf_Sec23_Sec24_sf"/>
</dbReference>
<dbReference type="InterPro" id="IPR006895">
    <property type="entry name" value="Znf_Sec23_Sec24"/>
</dbReference>
<dbReference type="CDD" id="cd11287">
    <property type="entry name" value="Sec23_C"/>
    <property type="match status" value="1"/>
</dbReference>
<comment type="caution">
    <text evidence="20">The sequence shown here is derived from an EMBL/GenBank/DDBJ whole genome shotgun (WGS) entry which is preliminary data.</text>
</comment>
<sequence length="841" mass="94428">MATMAEFIQQSEANDGVRFSWNAWPISRLEAAQSVIPVACLYTLFKERYDLPPINYEPVACSRCRGILNPYCPFDIRTRSWTCCLCQSRNSFPPQYAGMTEQRLPAELMAPYTTLEYTITVRYISFLGNIYFPPVQNLLLVCHQLFHFLSQKAPIVPPIFVFIVDTCIEEPEFTQLKESIQMSLSFLPSNALVGLITFGKMVHVHELEAGPIAKSWVFKGTKDYTGSQIQLMLGVGRSATGPGGAVGSFAGRPTLAPGQKGPIGVDQTQMAQLPYNRPGITVPGAGSFHDRNSVKNDQFFDRFIQPMEKCDALLTDLLTELQPDPWPVPQGKRPLRSVGTALSITVGLLEAAYPNTGARIMLFLGGPCTQGPGMVVDDDFKNVIRSHHDIEKDNCKYMRKAMKHYESLANRAAQNLHVVDIFSCSLDQTGLHELRYLCNYTGGHMVMGDSFASSLFQQTYRRVFNKDSQGSFLMGFAGQMEVKTSRELKVSGCIGPCFSANIKTSNTGDQEVGVGRTSVWRLNGFTPATTLGIFFEVATSGSGPAQLPPGGRGYVQFVTQYQRANGQRKLRVTTACRNWVDSTTQLPHMICGFDQEAATALIARMAMFRAESADSIDVLRWLDRQLIRLCHKFGDYRKDDPASFRLPDEFSFFPQFMFHMRRSQFLQVFNNSPDETAYYRHILNKEDCSNSLLMIQPSLTAFNLDGTEEPVLLDTSSLQPERVLLMDSFFHILIYEGDTIAKWKKAGYLDMPEYVHIKQILDKPRLEAEELLKDRFPMPRYIETEHEGSQARFLLSKVNPSLTHNTMYSFGQETGSVVLTDDVSLQGFMDHLKKLAVCSSV</sequence>
<evidence type="ECO:0000259" key="16">
    <source>
        <dbReference type="Pfam" id="PF04810"/>
    </source>
</evidence>
<evidence type="ECO:0000256" key="8">
    <source>
        <dbReference type="ARBA" id="ARBA00022892"/>
    </source>
</evidence>
<dbReference type="GO" id="GO:0006886">
    <property type="term" value="P:intracellular protein transport"/>
    <property type="evidence" value="ECO:0007669"/>
    <property type="project" value="InterPro"/>
</dbReference>
<dbReference type="SUPFAM" id="SSF81811">
    <property type="entry name" value="Helical domain of Sec23/24"/>
    <property type="match status" value="1"/>
</dbReference>
<dbReference type="Gene3D" id="3.40.50.410">
    <property type="entry name" value="von Willebrand factor, type A domain"/>
    <property type="match status" value="1"/>
</dbReference>
<dbReference type="InterPro" id="IPR006900">
    <property type="entry name" value="Sec23/24_helical_dom"/>
</dbReference>
<dbReference type="InterPro" id="IPR036465">
    <property type="entry name" value="vWFA_dom_sf"/>
</dbReference>
<dbReference type="PANTHER" id="PTHR11141">
    <property type="entry name" value="PROTEIN TRANSPORT PROTEIN SEC23"/>
    <property type="match status" value="1"/>
</dbReference>
<evidence type="ECO:0000256" key="4">
    <source>
        <dbReference type="ARBA" id="ARBA00022448"/>
    </source>
</evidence>